<accession>A0A0X3BNZ5</accession>
<name>A0A0X3BNZ5_9EURY</name>
<evidence type="ECO:0000313" key="2">
    <source>
        <dbReference type="EMBL" id="CVK33866.1"/>
    </source>
</evidence>
<evidence type="ECO:0000256" key="1">
    <source>
        <dbReference type="SAM" id="MobiDB-lite"/>
    </source>
</evidence>
<dbReference type="EMBL" id="LT158599">
    <property type="protein sequence ID" value="CVK33866.1"/>
    <property type="molecule type" value="Genomic_DNA"/>
</dbReference>
<sequence>MKVGAPDARVNRGRFPGTVEGILPEARP</sequence>
<evidence type="ECO:0000313" key="3">
    <source>
        <dbReference type="Proteomes" id="UP000069850"/>
    </source>
</evidence>
<proteinExistence type="predicted"/>
<gene>
    <name evidence="2" type="ORF">MMAB1_2653</name>
</gene>
<protein>
    <submittedName>
        <fullName evidence="2">Uncharacterized protein</fullName>
    </submittedName>
</protein>
<dbReference type="Proteomes" id="UP000069850">
    <property type="component" value="Chromosome 1"/>
</dbReference>
<feature type="region of interest" description="Disordered" evidence="1">
    <location>
        <begin position="1"/>
        <end position="28"/>
    </location>
</feature>
<dbReference type="AlphaFoldDB" id="A0A0X3BNZ5"/>
<dbReference type="KEGG" id="mema:MMAB1_2653"/>
<reference evidence="2 3" key="1">
    <citation type="submission" date="2016-01" db="EMBL/GenBank/DDBJ databases">
        <authorList>
            <person name="Manzoor S."/>
        </authorList>
    </citation>
    <scope>NUCLEOTIDE SEQUENCE [LARGE SCALE GENOMIC DNA]</scope>
    <source>
        <strain evidence="2">Methanoculleus sp MAB1</strain>
    </source>
</reference>
<organism evidence="2 3">
    <name type="scientific">Methanoculleus bourgensis</name>
    <dbReference type="NCBI Taxonomy" id="83986"/>
    <lineage>
        <taxon>Archaea</taxon>
        <taxon>Methanobacteriati</taxon>
        <taxon>Methanobacteriota</taxon>
        <taxon>Stenosarchaea group</taxon>
        <taxon>Methanomicrobia</taxon>
        <taxon>Methanomicrobiales</taxon>
        <taxon>Methanomicrobiaceae</taxon>
        <taxon>Methanoculleus</taxon>
    </lineage>
</organism>